<proteinExistence type="predicted"/>
<keyword evidence="3" id="KW-0812">Transmembrane</keyword>
<dbReference type="InterPro" id="IPR044801">
    <property type="entry name" value="Filamin"/>
</dbReference>
<reference evidence="5 6" key="1">
    <citation type="submission" date="2021-02" db="EMBL/GenBank/DDBJ databases">
        <title>Plant Genome Project.</title>
        <authorList>
            <person name="Zhang R.-G."/>
        </authorList>
    </citation>
    <scope>NUCLEOTIDE SEQUENCE [LARGE SCALE GENOMIC DNA]</scope>
    <source>
        <tissue evidence="5">Leaves</tissue>
    </source>
</reference>
<feature type="repeat" description="Filamin" evidence="2">
    <location>
        <begin position="584"/>
        <end position="622"/>
    </location>
</feature>
<dbReference type="InterPro" id="IPR013783">
    <property type="entry name" value="Ig-like_fold"/>
</dbReference>
<name>A0ABQ8IA78_9ROSI</name>
<dbReference type="Pfam" id="PF23616">
    <property type="entry name" value="Ig_GEX2_N"/>
    <property type="match status" value="3"/>
</dbReference>
<feature type="transmembrane region" description="Helical" evidence="3">
    <location>
        <begin position="1020"/>
        <end position="1046"/>
    </location>
</feature>
<sequence>MFDLTSKQNYISLNHGSPNSLARASFNLCLLLLPSLFYSTFRHLQNNSSPSVPKFAFSWLDDNNSFQAGATAIINIKVMGDFDSKGNASLEKSAFRPSLTVTGKMGNSSYISGVLLDIGGDDTSNWRILFMPIMVGLFNLIINDDPFKVLDSSLHFEVVPGPIHPSVCAVSWMGLINEFEAGEKSTILILPKDAFGNNISSTNEDISTFNFTASAYYANGSIASVPNVTYTGWNEFGFIIIEFDVTTAGNLLLHVEGENQTLNGSPLPFEVNPGPIDVSNCIAKWKYEVNAWQIFSKMEIYIHQQDRYGNLVPGLYAFDADIVEKETNLSIPVADMLFEEVAPGIQLFSFTIQESGNFLLTVSDEKHNKSVSNMPYIYTVFVGYCNGLSSVINGSGLNDSVAGEIAQFLVYLKDIFQYPSPVELEMVQVQITRQIDSYSVWPIIFPSQIVNESRSATINQIEVAPAPSVDKTNTSFGNSKGLASDFDVVYTPEKSGSYKILVLCGNIVLNDGHPFTKEVKAGEVNISLSGVVELTPKVPKLIKHEIVVQLLDSFSNPVLSQQSMLKLEIASLNRSSFSSWMFVDNNDGSYSGHYLAMEVGTYEICVSFDSTHFSPCPFVVNVYSSKYFPKAYDDPVSVWEDESVAFYALANDYFAGHNASIVKYSKPDHGSLLQYGQIFRYTPYKDYIGNDSFLYTISDVNGNLATAAVNISVLSIPPQFVSFPTQLQATEDMITPRFGGFPGFKIRYSDMMENISVTINARSGTVFLSSMPMHFWHPMWSEISVRNGDKDTKDLIIEGSVEVINLALQSIQYLGNESFYGEDSIRVSVRNKNGKNDMDVAVFVDPVNDPPFIQVPKYIVLRSNGHESQIFDREIDKFNFSVGDPDAINFPGGPSHFLVSFSLEVNDGLLLTSLPSELLSTTELKPKDTYRWQPLQTYVTISKHFTVKASGVRFRGTIDDCNSIMQQLFYLGGEQADALTVKLNDMGHFGCYSDCAEKISMPLYAEATVNLIRRKPMSSFVAHTLGSAIVIESFLMFSIGVLLLFFSCKCAIHLVRERRNCDIKNLDLSNSRVLSSQKQTTSKSDSPEDVTYFTGCCSTSFVLGGPAVEGYDSLFSFFRLFVPLAIKATSSDGSHWVSIAGDRKVSSDGDLVSSTNPDLVRLIEEIRSPVMEISDLHRWRSLHLQQWRLISIAGDACFSW</sequence>
<keyword evidence="1" id="KW-0677">Repeat</keyword>
<feature type="domain" description="GEX2 N-terminal Ig-like" evidence="4">
    <location>
        <begin position="166"/>
        <end position="271"/>
    </location>
</feature>
<feature type="domain" description="GEX2 N-terminal Ig-like" evidence="4">
    <location>
        <begin position="53"/>
        <end position="158"/>
    </location>
</feature>
<dbReference type="PANTHER" id="PTHR38537:SF8">
    <property type="entry name" value="FILAMIN-A"/>
    <property type="match status" value="1"/>
</dbReference>
<dbReference type="PROSITE" id="PS50194">
    <property type="entry name" value="FILAMIN_REPEAT"/>
    <property type="match status" value="1"/>
</dbReference>
<dbReference type="EMBL" id="JAFEMO010000003">
    <property type="protein sequence ID" value="KAH7573546.1"/>
    <property type="molecule type" value="Genomic_DNA"/>
</dbReference>
<evidence type="ECO:0000256" key="1">
    <source>
        <dbReference type="ARBA" id="ARBA00022737"/>
    </source>
</evidence>
<dbReference type="SUPFAM" id="SSF81296">
    <property type="entry name" value="E set domains"/>
    <property type="match status" value="2"/>
</dbReference>
<dbReference type="Pfam" id="PF17963">
    <property type="entry name" value="Big_9"/>
    <property type="match status" value="1"/>
</dbReference>
<keyword evidence="6" id="KW-1185">Reference proteome</keyword>
<dbReference type="InterPro" id="IPR014756">
    <property type="entry name" value="Ig_E-set"/>
</dbReference>
<dbReference type="Gene3D" id="2.60.40.3440">
    <property type="match status" value="1"/>
</dbReference>
<keyword evidence="3" id="KW-0472">Membrane</keyword>
<dbReference type="PANTHER" id="PTHR38537">
    <property type="entry name" value="JITTERBUG, ISOFORM N"/>
    <property type="match status" value="1"/>
</dbReference>
<evidence type="ECO:0000256" key="2">
    <source>
        <dbReference type="PROSITE-ProRule" id="PRU00087"/>
    </source>
</evidence>
<dbReference type="Proteomes" id="UP000827721">
    <property type="component" value="Unassembled WGS sequence"/>
</dbReference>
<keyword evidence="3" id="KW-1133">Transmembrane helix</keyword>
<dbReference type="InterPro" id="IPR017868">
    <property type="entry name" value="Filamin/ABP280_repeat-like"/>
</dbReference>
<evidence type="ECO:0000313" key="5">
    <source>
        <dbReference type="EMBL" id="KAH7573546.1"/>
    </source>
</evidence>
<evidence type="ECO:0000313" key="6">
    <source>
        <dbReference type="Proteomes" id="UP000827721"/>
    </source>
</evidence>
<protein>
    <recommendedName>
        <fullName evidence="4">GEX2 N-terminal Ig-like domain-containing protein</fullName>
    </recommendedName>
</protein>
<organism evidence="5 6">
    <name type="scientific">Xanthoceras sorbifolium</name>
    <dbReference type="NCBI Taxonomy" id="99658"/>
    <lineage>
        <taxon>Eukaryota</taxon>
        <taxon>Viridiplantae</taxon>
        <taxon>Streptophyta</taxon>
        <taxon>Embryophyta</taxon>
        <taxon>Tracheophyta</taxon>
        <taxon>Spermatophyta</taxon>
        <taxon>Magnoliopsida</taxon>
        <taxon>eudicotyledons</taxon>
        <taxon>Gunneridae</taxon>
        <taxon>Pentapetalae</taxon>
        <taxon>rosids</taxon>
        <taxon>malvids</taxon>
        <taxon>Sapindales</taxon>
        <taxon>Sapindaceae</taxon>
        <taxon>Xanthoceroideae</taxon>
        <taxon>Xanthoceras</taxon>
    </lineage>
</organism>
<comment type="caution">
    <text evidence="5">The sequence shown here is derived from an EMBL/GenBank/DDBJ whole genome shotgun (WGS) entry which is preliminary data.</text>
</comment>
<evidence type="ECO:0000256" key="3">
    <source>
        <dbReference type="SAM" id="Phobius"/>
    </source>
</evidence>
<feature type="domain" description="GEX2 N-terminal Ig-like" evidence="4">
    <location>
        <begin position="279"/>
        <end position="376"/>
    </location>
</feature>
<dbReference type="InterPro" id="IPR056434">
    <property type="entry name" value="Ig_GEX2_N"/>
</dbReference>
<evidence type="ECO:0000259" key="4">
    <source>
        <dbReference type="Pfam" id="PF23616"/>
    </source>
</evidence>
<gene>
    <name evidence="5" type="ORF">JRO89_XS03G0169200</name>
</gene>
<dbReference type="Gene3D" id="2.60.40.10">
    <property type="entry name" value="Immunoglobulins"/>
    <property type="match status" value="3"/>
</dbReference>
<accession>A0ABQ8IA78</accession>